<dbReference type="CDD" id="cd07895">
    <property type="entry name" value="Adenylation_mRNA_capping"/>
    <property type="match status" value="1"/>
</dbReference>
<keyword evidence="4 15" id="KW-0808">Transferase</keyword>
<comment type="subcellular location">
    <subcellularLocation>
        <location evidence="1">Nucleus</location>
    </subcellularLocation>
</comment>
<feature type="domain" description="Ubiquinol-cytochrome c chaperone" evidence="14">
    <location>
        <begin position="632"/>
        <end position="774"/>
    </location>
</feature>
<dbReference type="InterPro" id="IPR012340">
    <property type="entry name" value="NA-bd_OB-fold"/>
</dbReference>
<dbReference type="InterPro" id="IPR001339">
    <property type="entry name" value="mRNA_cap_enzyme_adenylation"/>
</dbReference>
<dbReference type="PANTHER" id="PTHR10367">
    <property type="entry name" value="MRNA-CAPPING ENZYME"/>
    <property type="match status" value="1"/>
</dbReference>
<dbReference type="GO" id="GO:0004484">
    <property type="term" value="F:mRNA guanylyltransferase activity"/>
    <property type="evidence" value="ECO:0007669"/>
    <property type="project" value="UniProtKB-EC"/>
</dbReference>
<feature type="domain" description="mRNA capping enzyme adenylation" evidence="12">
    <location>
        <begin position="84"/>
        <end position="281"/>
    </location>
</feature>
<accession>A0ABQ9P0J4</accession>
<keyword evidence="6" id="KW-0547">Nucleotide-binding</keyword>
<evidence type="ECO:0000256" key="4">
    <source>
        <dbReference type="ARBA" id="ARBA00022679"/>
    </source>
</evidence>
<evidence type="ECO:0000256" key="1">
    <source>
        <dbReference type="ARBA" id="ARBA00004123"/>
    </source>
</evidence>
<evidence type="ECO:0000256" key="7">
    <source>
        <dbReference type="ARBA" id="ARBA00023042"/>
    </source>
</evidence>
<comment type="catalytic activity">
    <reaction evidence="10">
        <text>a 5'-end diphospho-ribonucleoside in mRNA + GTP + H(+) = a 5'-end (5'-triphosphoguanosine)-ribonucleoside in mRNA + diphosphate</text>
        <dbReference type="Rhea" id="RHEA:67012"/>
        <dbReference type="Rhea" id="RHEA-COMP:17165"/>
        <dbReference type="Rhea" id="RHEA-COMP:17166"/>
        <dbReference type="ChEBI" id="CHEBI:15378"/>
        <dbReference type="ChEBI" id="CHEBI:33019"/>
        <dbReference type="ChEBI" id="CHEBI:37565"/>
        <dbReference type="ChEBI" id="CHEBI:167616"/>
        <dbReference type="ChEBI" id="CHEBI:167617"/>
        <dbReference type="EC" id="2.7.7.50"/>
    </reaction>
    <physiologicalReaction direction="left-to-right" evidence="10">
        <dbReference type="Rhea" id="RHEA:67013"/>
    </physiologicalReaction>
</comment>
<evidence type="ECO:0000256" key="2">
    <source>
        <dbReference type="ARBA" id="ARBA00012475"/>
    </source>
</evidence>
<feature type="region of interest" description="Disordered" evidence="11">
    <location>
        <begin position="473"/>
        <end position="529"/>
    </location>
</feature>
<dbReference type="SUPFAM" id="SSF56091">
    <property type="entry name" value="DNA ligase/mRNA capping enzyme, catalytic domain"/>
    <property type="match status" value="1"/>
</dbReference>
<evidence type="ECO:0000256" key="8">
    <source>
        <dbReference type="ARBA" id="ARBA00023134"/>
    </source>
</evidence>
<evidence type="ECO:0000259" key="14">
    <source>
        <dbReference type="Pfam" id="PF03981"/>
    </source>
</evidence>
<dbReference type="Proteomes" id="UP001172684">
    <property type="component" value="Unassembled WGS sequence"/>
</dbReference>
<name>A0ABQ9P0J4_9PEZI</name>
<evidence type="ECO:0000313" key="15">
    <source>
        <dbReference type="EMBL" id="KAJ9667090.1"/>
    </source>
</evidence>
<dbReference type="Pfam" id="PF03919">
    <property type="entry name" value="mRNA_cap_C"/>
    <property type="match status" value="1"/>
</dbReference>
<feature type="compositionally biased region" description="Low complexity" evidence="11">
    <location>
        <begin position="479"/>
        <end position="498"/>
    </location>
</feature>
<dbReference type="InterPro" id="IPR051029">
    <property type="entry name" value="mRNA_Capping_Enz/RNA_Phosphat"/>
</dbReference>
<evidence type="ECO:0000256" key="10">
    <source>
        <dbReference type="ARBA" id="ARBA00044624"/>
    </source>
</evidence>
<dbReference type="EC" id="2.7.7.50" evidence="2"/>
<organism evidence="15 16">
    <name type="scientific">Coniosporium apollinis</name>
    <dbReference type="NCBI Taxonomy" id="61459"/>
    <lineage>
        <taxon>Eukaryota</taxon>
        <taxon>Fungi</taxon>
        <taxon>Dikarya</taxon>
        <taxon>Ascomycota</taxon>
        <taxon>Pezizomycotina</taxon>
        <taxon>Dothideomycetes</taxon>
        <taxon>Dothideomycetes incertae sedis</taxon>
        <taxon>Coniosporium</taxon>
    </lineage>
</organism>
<protein>
    <recommendedName>
        <fullName evidence="2">mRNA guanylyltransferase</fullName>
        <ecNumber evidence="2">2.7.7.50</ecNumber>
    </recommendedName>
</protein>
<comment type="caution">
    <text evidence="15">The sequence shown here is derived from an EMBL/GenBank/DDBJ whole genome shotgun (WGS) entry which is preliminary data.</text>
</comment>
<keyword evidence="7" id="KW-0506">mRNA capping</keyword>
<proteinExistence type="predicted"/>
<feature type="domain" description="mRNA capping enzyme C-terminal" evidence="13">
    <location>
        <begin position="285"/>
        <end position="409"/>
    </location>
</feature>
<evidence type="ECO:0000259" key="12">
    <source>
        <dbReference type="Pfam" id="PF01331"/>
    </source>
</evidence>
<dbReference type="SUPFAM" id="SSF50249">
    <property type="entry name" value="Nucleic acid-binding proteins"/>
    <property type="match status" value="1"/>
</dbReference>
<keyword evidence="9" id="KW-0539">Nucleus</keyword>
<gene>
    <name evidence="15" type="primary">CEG1</name>
    <name evidence="15" type="ORF">H2201_002925</name>
</gene>
<dbReference type="EMBL" id="JAPDRL010000015">
    <property type="protein sequence ID" value="KAJ9667090.1"/>
    <property type="molecule type" value="Genomic_DNA"/>
</dbReference>
<evidence type="ECO:0000259" key="13">
    <source>
        <dbReference type="Pfam" id="PF03919"/>
    </source>
</evidence>
<dbReference type="Pfam" id="PF01331">
    <property type="entry name" value="mRNA_cap_enzyme"/>
    <property type="match status" value="1"/>
</dbReference>
<dbReference type="Gene3D" id="3.30.470.30">
    <property type="entry name" value="DNA ligase/mRNA capping enzyme"/>
    <property type="match status" value="1"/>
</dbReference>
<keyword evidence="16" id="KW-1185">Reference proteome</keyword>
<keyword evidence="5 15" id="KW-0548">Nucleotidyltransferase</keyword>
<evidence type="ECO:0000313" key="16">
    <source>
        <dbReference type="Proteomes" id="UP001172684"/>
    </source>
</evidence>
<evidence type="ECO:0000256" key="5">
    <source>
        <dbReference type="ARBA" id="ARBA00022695"/>
    </source>
</evidence>
<evidence type="ECO:0000256" key="9">
    <source>
        <dbReference type="ARBA" id="ARBA00023242"/>
    </source>
</evidence>
<evidence type="ECO:0000256" key="11">
    <source>
        <dbReference type="SAM" id="MobiDB-lite"/>
    </source>
</evidence>
<sequence length="795" mass="90168">MDPYIKSLGLSIDEPKPQESVRFDSLSVAQPQRSPYRRLADRPRRIMSVPQIPGLKAEEPLAEVLRREVADLLRRNPVSFPGAQPVSFARKHIEELQQKDYYLCEKTDGIRCLLYATEDQGEEIHYLIDRKNDYYFIPPNNIHFPMPGDDTFQRFHKSTLLDGELVNDRVGPGPDDYRLRYLVFDCIVLDGDILTQKPLDKRLARFHSFVLDPYKRMFATWPQELEHQLFEVAPKSFGKPYSITEKFDELPRLAHGNDGLVFTCRETPYVFGTDENILKWKPAHENTIDFMIRLGEFPTFDPEEGDTGPVYDYEAQPAVELLVNCNEGKYAVFAELHLEAVEWEAMKSLNEPLDMRIIECYKDEQGRWRPKLEGNGTPRFRDDKKDANHMSTVYKVIESINDAVSEHDLRAAEDAIRRMWKNRHPEEKAQQAQQAQQESKPARVIPVEGIWEDDPSDPGMGLGNTRFTQTSLFRASQPSSRRLASSNAGASSASTFATPSPPHAIPPDANIPAPNAKPTPNPGETSAGAPTMASLAREVRKRAGAATETYIAYAVTEKLFKECARQADYSIPAALEKGGVAPKTEAGEDLGVGEGWWYNGIFLPQSPIRKALQWHSRILYCRWMEADNEPTELGLTPTFNTWAQVSFIHMYLLTIRFRQFPPAHAPAWHQHLLDHFFYDAENRMALYHGMAARGVRNKYLKDLFVQWRGVIAAYDEGLVKGDAVLATAVWRNVFKADENVDAVKLAEVVCYMRRWASKLDGMDDADVAAGGITFGGAEKGRKDVEEVSERLKEAL</sequence>
<dbReference type="InterPro" id="IPR013846">
    <property type="entry name" value="mRNA_cap_enzyme_C"/>
</dbReference>
<dbReference type="Pfam" id="PF03981">
    <property type="entry name" value="Ubiq_cyt_C_chap"/>
    <property type="match status" value="1"/>
</dbReference>
<keyword evidence="8" id="KW-0342">GTP-binding</keyword>
<dbReference type="InterPro" id="IPR021150">
    <property type="entry name" value="Ubiq_cyt_c_chap"/>
</dbReference>
<dbReference type="PANTHER" id="PTHR10367:SF17">
    <property type="entry name" value="MRNA-CAPPING ENZYME"/>
    <property type="match status" value="1"/>
</dbReference>
<keyword evidence="3" id="KW-0507">mRNA processing</keyword>
<feature type="region of interest" description="Disordered" evidence="11">
    <location>
        <begin position="423"/>
        <end position="444"/>
    </location>
</feature>
<dbReference type="Gene3D" id="2.40.50.140">
    <property type="entry name" value="Nucleic acid-binding proteins"/>
    <property type="match status" value="1"/>
</dbReference>
<evidence type="ECO:0000256" key="6">
    <source>
        <dbReference type="ARBA" id="ARBA00022741"/>
    </source>
</evidence>
<evidence type="ECO:0000256" key="3">
    <source>
        <dbReference type="ARBA" id="ARBA00022664"/>
    </source>
</evidence>
<reference evidence="15" key="1">
    <citation type="submission" date="2022-10" db="EMBL/GenBank/DDBJ databases">
        <title>Culturing micro-colonial fungi from biological soil crusts in the Mojave desert and describing Neophaeococcomyces mojavensis, and introducing the new genera and species Taxawa tesnikishii.</title>
        <authorList>
            <person name="Kurbessoian T."/>
            <person name="Stajich J.E."/>
        </authorList>
    </citation>
    <scope>NUCLEOTIDE SEQUENCE</scope>
    <source>
        <strain evidence="15">TK_1</strain>
    </source>
</reference>